<protein>
    <submittedName>
        <fullName evidence="1">Uncharacterized protein</fullName>
    </submittedName>
</protein>
<evidence type="ECO:0000313" key="2">
    <source>
        <dbReference type="Proteomes" id="UP000540423"/>
    </source>
</evidence>
<proteinExistence type="predicted"/>
<name>A0A7X0HGU4_9ACTN</name>
<comment type="caution">
    <text evidence="1">The sequence shown here is derived from an EMBL/GenBank/DDBJ whole genome shotgun (WGS) entry which is preliminary data.</text>
</comment>
<organism evidence="1 2">
    <name type="scientific">Streptomyces candidus</name>
    <dbReference type="NCBI Taxonomy" id="67283"/>
    <lineage>
        <taxon>Bacteria</taxon>
        <taxon>Bacillati</taxon>
        <taxon>Actinomycetota</taxon>
        <taxon>Actinomycetes</taxon>
        <taxon>Kitasatosporales</taxon>
        <taxon>Streptomycetaceae</taxon>
        <taxon>Streptomyces</taxon>
    </lineage>
</organism>
<dbReference type="Proteomes" id="UP000540423">
    <property type="component" value="Unassembled WGS sequence"/>
</dbReference>
<gene>
    <name evidence="1" type="ORF">HNQ79_003877</name>
</gene>
<keyword evidence="2" id="KW-1185">Reference proteome</keyword>
<accession>A0A7X0HGU4</accession>
<dbReference type="AlphaFoldDB" id="A0A7X0HGU4"/>
<dbReference type="EMBL" id="JACHEM010000009">
    <property type="protein sequence ID" value="MBB6437394.1"/>
    <property type="molecule type" value="Genomic_DNA"/>
</dbReference>
<reference evidence="1 2" key="1">
    <citation type="submission" date="2020-08" db="EMBL/GenBank/DDBJ databases">
        <title>Genomic Encyclopedia of Type Strains, Phase IV (KMG-IV): sequencing the most valuable type-strain genomes for metagenomic binning, comparative biology and taxonomic classification.</title>
        <authorList>
            <person name="Goeker M."/>
        </authorList>
    </citation>
    <scope>NUCLEOTIDE SEQUENCE [LARGE SCALE GENOMIC DNA]</scope>
    <source>
        <strain evidence="1 2">DSM 40141</strain>
    </source>
</reference>
<sequence>MGRSGHRQVMFHVKRGLKNGMRAAGNLDRS</sequence>
<evidence type="ECO:0000313" key="1">
    <source>
        <dbReference type="EMBL" id="MBB6437394.1"/>
    </source>
</evidence>